<dbReference type="AlphaFoldDB" id="A0A5K7S9U3"/>
<dbReference type="Proteomes" id="UP001193389">
    <property type="component" value="Chromosome"/>
</dbReference>
<dbReference type="PANTHER" id="PTHR43312:SF1">
    <property type="entry name" value="NADP-DEPENDENT OXIDOREDUCTASE DOMAIN-CONTAINING PROTEIN"/>
    <property type="match status" value="1"/>
</dbReference>
<keyword evidence="3" id="KW-1185">Reference proteome</keyword>
<proteinExistence type="predicted"/>
<protein>
    <submittedName>
        <fullName evidence="2">Ferredoxin</fullName>
    </submittedName>
</protein>
<dbReference type="CDD" id="cd19100">
    <property type="entry name" value="AKR_unchar"/>
    <property type="match status" value="1"/>
</dbReference>
<dbReference type="InterPro" id="IPR036812">
    <property type="entry name" value="NAD(P)_OxRdtase_dom_sf"/>
</dbReference>
<dbReference type="Pfam" id="PF00248">
    <property type="entry name" value="Aldo_ket_red"/>
    <property type="match status" value="1"/>
</dbReference>
<dbReference type="InterPro" id="IPR023210">
    <property type="entry name" value="NADP_OxRdtase_dom"/>
</dbReference>
<dbReference type="PANTHER" id="PTHR43312">
    <property type="entry name" value="D-THREO-ALDOSE 1-DEHYDROGENASE"/>
    <property type="match status" value="1"/>
</dbReference>
<accession>A0A5K7S9U3</accession>
<evidence type="ECO:0000313" key="2">
    <source>
        <dbReference type="EMBL" id="BBE18236.1"/>
    </source>
</evidence>
<name>A0A5K7S9U3_9BACT</name>
<reference evidence="2" key="1">
    <citation type="journal article" date="2020" name="Int. J. Syst. Evol. Microbiol.">
        <title>Aquipluma nitroreducens gen. nov. sp. nov., a novel facultatively anaerobic bacterium isolated from a freshwater lake.</title>
        <authorList>
            <person name="Watanabe M."/>
            <person name="Kojima H."/>
            <person name="Fukui M."/>
        </authorList>
    </citation>
    <scope>NUCLEOTIDE SEQUENCE</scope>
    <source>
        <strain evidence="2">MeG22</strain>
    </source>
</reference>
<feature type="domain" description="NADP-dependent oxidoreductase" evidence="1">
    <location>
        <begin position="52"/>
        <end position="262"/>
    </location>
</feature>
<dbReference type="PROSITE" id="PS51318">
    <property type="entry name" value="TAT"/>
    <property type="match status" value="1"/>
</dbReference>
<organism evidence="2 3">
    <name type="scientific">Aquipluma nitroreducens</name>
    <dbReference type="NCBI Taxonomy" id="2010828"/>
    <lineage>
        <taxon>Bacteria</taxon>
        <taxon>Pseudomonadati</taxon>
        <taxon>Bacteroidota</taxon>
        <taxon>Bacteroidia</taxon>
        <taxon>Marinilabiliales</taxon>
        <taxon>Prolixibacteraceae</taxon>
        <taxon>Aquipluma</taxon>
    </lineage>
</organism>
<evidence type="ECO:0000259" key="1">
    <source>
        <dbReference type="Pfam" id="PF00248"/>
    </source>
</evidence>
<gene>
    <name evidence="2" type="ORF">AQPE_2398</name>
</gene>
<dbReference type="Gene3D" id="3.20.20.100">
    <property type="entry name" value="NADP-dependent oxidoreductase domain"/>
    <property type="match status" value="1"/>
</dbReference>
<dbReference type="KEGG" id="anf:AQPE_2398"/>
<dbReference type="InterPro" id="IPR053135">
    <property type="entry name" value="AKR2_Oxidoreductase"/>
</dbReference>
<dbReference type="GO" id="GO:0016491">
    <property type="term" value="F:oxidoreductase activity"/>
    <property type="evidence" value="ECO:0007669"/>
    <property type="project" value="InterPro"/>
</dbReference>
<dbReference type="InterPro" id="IPR006311">
    <property type="entry name" value="TAT_signal"/>
</dbReference>
<dbReference type="RefSeq" id="WP_318351161.1">
    <property type="nucleotide sequence ID" value="NZ_AP018694.1"/>
</dbReference>
<evidence type="ECO:0000313" key="3">
    <source>
        <dbReference type="Proteomes" id="UP001193389"/>
    </source>
</evidence>
<dbReference type="PRINTS" id="PR00069">
    <property type="entry name" value="ALDKETRDTASE"/>
</dbReference>
<sequence length="295" mass="32843">MTQISRRQFIQAGLIGAAAASTGFAGMSYINPTDSMIDRVKLGKTGLIVPHLALGTGTHGGKQSSDMTRMGIQNWLKIARYAQERGMTFYDAADLYGSHQNVKEILKEVPREKATLLSKIWTRPEDWNKDAPKATIDRFRKETGSEYFDILLLHCMTNEKWKEEKKPYIEALSEAKQKGIVKAVGLSCHSFEALKVAADDPWVDVILARINPEGVIMDASPDEVMAVLKKAHDRGKGIIGMKIFGEGKLSEESQREKSLRYVIGSKNVDCMTIGITSVDQVEDVVKRISRIVKEV</sequence>
<dbReference type="InterPro" id="IPR020471">
    <property type="entry name" value="AKR"/>
</dbReference>
<dbReference type="EMBL" id="AP018694">
    <property type="protein sequence ID" value="BBE18236.1"/>
    <property type="molecule type" value="Genomic_DNA"/>
</dbReference>
<dbReference type="SUPFAM" id="SSF51430">
    <property type="entry name" value="NAD(P)-linked oxidoreductase"/>
    <property type="match status" value="1"/>
</dbReference>